<feature type="compositionally biased region" description="Basic and acidic residues" evidence="1">
    <location>
        <begin position="1"/>
        <end position="21"/>
    </location>
</feature>
<evidence type="ECO:0000313" key="2">
    <source>
        <dbReference type="EMBL" id="MCQ6288540.1"/>
    </source>
</evidence>
<dbReference type="RefSeq" id="WP_256425285.1">
    <property type="nucleotide sequence ID" value="NZ_JANHDX010000169.1"/>
</dbReference>
<feature type="region of interest" description="Disordered" evidence="1">
    <location>
        <begin position="1"/>
        <end position="42"/>
    </location>
</feature>
<dbReference type="Proteomes" id="UP001204643">
    <property type="component" value="Unassembled WGS sequence"/>
</dbReference>
<gene>
    <name evidence="2" type="ORF">NPM19_28560</name>
</gene>
<dbReference type="EMBL" id="JANHEB010000077">
    <property type="protein sequence ID" value="MCQ6288540.1"/>
    <property type="molecule type" value="Genomic_DNA"/>
</dbReference>
<evidence type="ECO:0008006" key="4">
    <source>
        <dbReference type="Google" id="ProtNLM"/>
    </source>
</evidence>
<proteinExistence type="predicted"/>
<name>A0AAW5L6I0_BACCE</name>
<comment type="caution">
    <text evidence="2">The sequence shown here is derived from an EMBL/GenBank/DDBJ whole genome shotgun (WGS) entry which is preliminary data.</text>
</comment>
<accession>A0AAW5L6I0</accession>
<protein>
    <recommendedName>
        <fullName evidence="4">Phage protein</fullName>
    </recommendedName>
</protein>
<evidence type="ECO:0000313" key="3">
    <source>
        <dbReference type="Proteomes" id="UP001204643"/>
    </source>
</evidence>
<sequence length="64" mass="8046">MRDEKALLHQWKKDLQSVKEEKRKKKKRKKKRNQNSMNSNELFEYMSQQRIYYKNNGVWKQKSK</sequence>
<evidence type="ECO:0000256" key="1">
    <source>
        <dbReference type="SAM" id="MobiDB-lite"/>
    </source>
</evidence>
<dbReference type="AlphaFoldDB" id="A0AAW5L6I0"/>
<organism evidence="2 3">
    <name type="scientific">Bacillus cereus</name>
    <dbReference type="NCBI Taxonomy" id="1396"/>
    <lineage>
        <taxon>Bacteria</taxon>
        <taxon>Bacillati</taxon>
        <taxon>Bacillota</taxon>
        <taxon>Bacilli</taxon>
        <taxon>Bacillales</taxon>
        <taxon>Bacillaceae</taxon>
        <taxon>Bacillus</taxon>
        <taxon>Bacillus cereus group</taxon>
    </lineage>
</organism>
<reference evidence="2" key="1">
    <citation type="submission" date="2022-07" db="EMBL/GenBank/DDBJ databases">
        <title>Identification and characterization of Bacillus thuringiensis and other Bacillus cereus group isolates from spinach by whole genome sequencing.</title>
        <authorList>
            <person name="Zao X."/>
            <person name="Zervas A."/>
            <person name="Hendriks M."/>
            <person name="Rajkovic A."/>
            <person name="Van Overbeek L."/>
            <person name="Hendriksen N.B."/>
            <person name="Uyttendaele M."/>
        </authorList>
    </citation>
    <scope>NUCLEOTIDE SEQUENCE</scope>
    <source>
        <strain evidence="2">781001F-1</strain>
    </source>
</reference>
<feature type="compositionally biased region" description="Basic residues" evidence="1">
    <location>
        <begin position="22"/>
        <end position="33"/>
    </location>
</feature>